<keyword evidence="8" id="KW-1185">Reference proteome</keyword>
<dbReference type="GO" id="GO:0020037">
    <property type="term" value="F:heme binding"/>
    <property type="evidence" value="ECO:0007669"/>
    <property type="project" value="InterPro"/>
</dbReference>
<accession>A0A517XMT6</accession>
<dbReference type="Pfam" id="PF07635">
    <property type="entry name" value="PSCyt1"/>
    <property type="match status" value="1"/>
</dbReference>
<dbReference type="InterPro" id="IPR011429">
    <property type="entry name" value="Cyt_c_Planctomycete-type"/>
</dbReference>
<evidence type="ECO:0000313" key="7">
    <source>
        <dbReference type="EMBL" id="QDU18813.1"/>
    </source>
</evidence>
<dbReference type="GO" id="GO:0009055">
    <property type="term" value="F:electron transfer activity"/>
    <property type="evidence" value="ECO:0007669"/>
    <property type="project" value="InterPro"/>
</dbReference>
<name>A0A517XMT6_9BACT</name>
<keyword evidence="2 4" id="KW-0479">Metal-binding</keyword>
<dbReference type="InterPro" id="IPR036909">
    <property type="entry name" value="Cyt_c-like_dom_sf"/>
</dbReference>
<dbReference type="OrthoDB" id="127107at2"/>
<reference evidence="7 8" key="1">
    <citation type="submission" date="2019-02" db="EMBL/GenBank/DDBJ databases">
        <title>Deep-cultivation of Planctomycetes and their phenomic and genomic characterization uncovers novel biology.</title>
        <authorList>
            <person name="Wiegand S."/>
            <person name="Jogler M."/>
            <person name="Boedeker C."/>
            <person name="Pinto D."/>
            <person name="Vollmers J."/>
            <person name="Rivas-Marin E."/>
            <person name="Kohn T."/>
            <person name="Peeters S.H."/>
            <person name="Heuer A."/>
            <person name="Rast P."/>
            <person name="Oberbeckmann S."/>
            <person name="Bunk B."/>
            <person name="Jeske O."/>
            <person name="Meyerdierks A."/>
            <person name="Storesund J.E."/>
            <person name="Kallscheuer N."/>
            <person name="Luecker S."/>
            <person name="Lage O.M."/>
            <person name="Pohl T."/>
            <person name="Merkel B.J."/>
            <person name="Hornburger P."/>
            <person name="Mueller R.-W."/>
            <person name="Bruemmer F."/>
            <person name="Labrenz M."/>
            <person name="Spormann A.M."/>
            <person name="Op den Camp H."/>
            <person name="Overmann J."/>
            <person name="Amann R."/>
            <person name="Jetten M.S.M."/>
            <person name="Mascher T."/>
            <person name="Medema M.H."/>
            <person name="Devos D.P."/>
            <person name="Kaster A.-K."/>
            <person name="Ovreas L."/>
            <person name="Rohde M."/>
            <person name="Galperin M.Y."/>
            <person name="Jogler C."/>
        </authorList>
    </citation>
    <scope>NUCLEOTIDE SEQUENCE [LARGE SCALE GENOMIC DNA]</scope>
    <source>
        <strain evidence="7 8">ETA_A1</strain>
    </source>
</reference>
<keyword evidence="3 4" id="KW-0408">Iron</keyword>
<dbReference type="RefSeq" id="WP_145234354.1">
    <property type="nucleotide sequence ID" value="NZ_CP036273.1"/>
</dbReference>
<dbReference type="GO" id="GO:0046872">
    <property type="term" value="F:metal ion binding"/>
    <property type="evidence" value="ECO:0007669"/>
    <property type="project" value="UniProtKB-KW"/>
</dbReference>
<evidence type="ECO:0000256" key="1">
    <source>
        <dbReference type="ARBA" id="ARBA00022617"/>
    </source>
</evidence>
<evidence type="ECO:0000256" key="4">
    <source>
        <dbReference type="PROSITE-ProRule" id="PRU00433"/>
    </source>
</evidence>
<feature type="domain" description="Cytochrome c" evidence="6">
    <location>
        <begin position="17"/>
        <end position="166"/>
    </location>
</feature>
<dbReference type="InterPro" id="IPR009056">
    <property type="entry name" value="Cyt_c-like_dom"/>
</dbReference>
<keyword evidence="5" id="KW-0732">Signal</keyword>
<evidence type="ECO:0000259" key="6">
    <source>
        <dbReference type="PROSITE" id="PS51007"/>
    </source>
</evidence>
<evidence type="ECO:0000256" key="3">
    <source>
        <dbReference type="ARBA" id="ARBA00023004"/>
    </source>
</evidence>
<dbReference type="EMBL" id="CP036273">
    <property type="protein sequence ID" value="QDU18813.1"/>
    <property type="molecule type" value="Genomic_DNA"/>
</dbReference>
<feature type="chain" id="PRO_5021749227" evidence="5">
    <location>
        <begin position="21"/>
        <end position="820"/>
    </location>
</feature>
<sequence precursor="true">MPRGPLAGLLLLLASAPAAADEPLTFEQHVRPILRAYCLDCHGGAEKHAGGLDLRLKRFAVAGGKGGSAVVPGEPGKSAIVERLRSGEMPPGEKKVPADQIAVIEKWIADGARTKRDEPATLPPGLGITADERAYWFYQPLTRPTPPAVASERVRTPIDAFVLAKLNEKGLTFNPDADRATLLRRATFDLTGLPPTQAELDALVADPAADAYEKALDRLLASPAYGERWGRHWLDAAGYADSDGDIPADTVRPHAWRYRDYVIRALNADVPLDRFIVEQLAGDELVPKPWANLTPPQVDLLAATGFLRTAPDATAAGAGDAEQVMTDVLKVVSSTLLGTSVGCAQCHDHRYDPVPQADYFRLRAVFEPALDPGQWRRPAARLVSLYTDADRAKAAAVEAEAAKLQAELTSKQTAAVAAAFEKELTKFPEEKRAALKAAFEAPEAKRTPEQKALTDANPKLKITPGVLYQYNQKAADELKALQAKVTAKRGERPAEGFVAVTTEAPGRVPTTKLHYRGDARQPKGPDLAPADLTVAAPEGQRFELPASATGRRLAWAKHLTNGTHPLFGRATANRLWLGHFGRGIVDTPGEFGKLGQAPSHPELLDWLATELPRLGWSQKRFHKLLMLSTVYRQSSARSAAPDALYGRFPVRRLEAEAVRDRMLVVAGRLDRTPFGPAVAVVEDAAGQVGAPDEKPRRSVYLQVRRSKPVAFLAAFDAPGSGLNCDRRLVTTTAPQSLMLLNSDFVRKQAGHLAARVKAEAGTGATPEKLTETAWRLAYLRAPAADELRLGVAFLASQPAAAGLTNLCQQLLASNEFLYVD</sequence>
<gene>
    <name evidence="7" type="ORF">ETAA1_07090</name>
</gene>
<dbReference type="InterPro" id="IPR011444">
    <property type="entry name" value="DUF1549"/>
</dbReference>
<dbReference type="Pfam" id="PF07587">
    <property type="entry name" value="PSD1"/>
    <property type="match status" value="1"/>
</dbReference>
<dbReference type="SUPFAM" id="SSF46626">
    <property type="entry name" value="Cytochrome c"/>
    <property type="match status" value="1"/>
</dbReference>
<dbReference type="KEGG" id="uli:ETAA1_07090"/>
<evidence type="ECO:0000256" key="5">
    <source>
        <dbReference type="SAM" id="SignalP"/>
    </source>
</evidence>
<dbReference type="Proteomes" id="UP000319576">
    <property type="component" value="Chromosome"/>
</dbReference>
<dbReference type="Pfam" id="PF07583">
    <property type="entry name" value="PSCyt2"/>
    <property type="match status" value="1"/>
</dbReference>
<dbReference type="PROSITE" id="PS51007">
    <property type="entry name" value="CYTC"/>
    <property type="match status" value="1"/>
</dbReference>
<feature type="signal peptide" evidence="5">
    <location>
        <begin position="1"/>
        <end position="20"/>
    </location>
</feature>
<evidence type="ECO:0000313" key="8">
    <source>
        <dbReference type="Proteomes" id="UP000319576"/>
    </source>
</evidence>
<dbReference type="PANTHER" id="PTHR35889">
    <property type="entry name" value="CYCLOINULO-OLIGOSACCHARIDE FRUCTANOTRANSFERASE-RELATED"/>
    <property type="match status" value="1"/>
</dbReference>
<organism evidence="7 8">
    <name type="scientific">Urbifossiella limnaea</name>
    <dbReference type="NCBI Taxonomy" id="2528023"/>
    <lineage>
        <taxon>Bacteria</taxon>
        <taxon>Pseudomonadati</taxon>
        <taxon>Planctomycetota</taxon>
        <taxon>Planctomycetia</taxon>
        <taxon>Gemmatales</taxon>
        <taxon>Gemmataceae</taxon>
        <taxon>Urbifossiella</taxon>
    </lineage>
</organism>
<dbReference type="PANTHER" id="PTHR35889:SF3">
    <property type="entry name" value="F-BOX DOMAIN-CONTAINING PROTEIN"/>
    <property type="match status" value="1"/>
</dbReference>
<keyword evidence="1 4" id="KW-0349">Heme</keyword>
<dbReference type="AlphaFoldDB" id="A0A517XMT6"/>
<proteinExistence type="predicted"/>
<evidence type="ECO:0000256" key="2">
    <source>
        <dbReference type="ARBA" id="ARBA00022723"/>
    </source>
</evidence>
<protein>
    <submittedName>
        <fullName evidence="7">Planctomycete cytochrome C</fullName>
    </submittedName>
</protein>
<dbReference type="InterPro" id="IPR022655">
    <property type="entry name" value="DUF1553"/>
</dbReference>